<name>A0A915HYE8_ROMCU</name>
<dbReference type="WBParaSite" id="nRc.2.0.1.t06865-RA">
    <property type="protein sequence ID" value="nRc.2.0.1.t06865-RA"/>
    <property type="gene ID" value="nRc.2.0.1.g06865"/>
</dbReference>
<dbReference type="Proteomes" id="UP000887565">
    <property type="component" value="Unplaced"/>
</dbReference>
<evidence type="ECO:0000313" key="1">
    <source>
        <dbReference type="Proteomes" id="UP000887565"/>
    </source>
</evidence>
<protein>
    <submittedName>
        <fullName evidence="2">Uncharacterized protein</fullName>
    </submittedName>
</protein>
<reference evidence="2" key="1">
    <citation type="submission" date="2022-11" db="UniProtKB">
        <authorList>
            <consortium name="WormBaseParasite"/>
        </authorList>
    </citation>
    <scope>IDENTIFICATION</scope>
</reference>
<evidence type="ECO:0000313" key="2">
    <source>
        <dbReference type="WBParaSite" id="nRc.2.0.1.t06865-RA"/>
    </source>
</evidence>
<sequence length="134" mass="14464">MVVEQGVSEEMQQKFLSSNLTEKIEAAASLRILDFNRSGSLKSESKSNLLSRLKSTKCGSSPFLSKILSNFLSANKMAICLDIGIGLSVGFSSYSTPGRFWIISLTFGCDGGIKRIDGFSIGWTAPWSVLTGVL</sequence>
<proteinExistence type="predicted"/>
<accession>A0A915HYE8</accession>
<keyword evidence="1" id="KW-1185">Reference proteome</keyword>
<dbReference type="AlphaFoldDB" id="A0A915HYE8"/>
<organism evidence="1 2">
    <name type="scientific">Romanomermis culicivorax</name>
    <name type="common">Nematode worm</name>
    <dbReference type="NCBI Taxonomy" id="13658"/>
    <lineage>
        <taxon>Eukaryota</taxon>
        <taxon>Metazoa</taxon>
        <taxon>Ecdysozoa</taxon>
        <taxon>Nematoda</taxon>
        <taxon>Enoplea</taxon>
        <taxon>Dorylaimia</taxon>
        <taxon>Mermithida</taxon>
        <taxon>Mermithoidea</taxon>
        <taxon>Mermithidae</taxon>
        <taxon>Romanomermis</taxon>
    </lineage>
</organism>